<dbReference type="PATRIC" id="fig|1265738.3.peg.2515"/>
<keyword evidence="2" id="KW-1185">Reference proteome</keyword>
<sequence>MTLDWCHDSGVHTGSLHAAKEVANRLRNTRSHRTVSTQVRQIDVAGFVNKLCVAAHM</sequence>
<reference evidence="1 2" key="1">
    <citation type="journal article" date="2013" name="Mar. Genomics">
        <title>Expression of sulfatases in Rhodopirellula baltica and the diversity of sulfatases in the genus Rhodopirellula.</title>
        <authorList>
            <person name="Wegner C.E."/>
            <person name="Richter-Heitmann T."/>
            <person name="Klindworth A."/>
            <person name="Klockow C."/>
            <person name="Richter M."/>
            <person name="Achstetter T."/>
            <person name="Glockner F.O."/>
            <person name="Harder J."/>
        </authorList>
    </citation>
    <scope>NUCLEOTIDE SEQUENCE [LARGE SCALE GENOMIC DNA]</scope>
    <source>
        <strain evidence="1 2">SM1</strain>
    </source>
</reference>
<evidence type="ECO:0000313" key="1">
    <source>
        <dbReference type="EMBL" id="EMI20569.1"/>
    </source>
</evidence>
<protein>
    <submittedName>
        <fullName evidence="1">Uncharacterized protein</fullName>
    </submittedName>
</protein>
<dbReference type="EMBL" id="ANOG01000356">
    <property type="protein sequence ID" value="EMI20569.1"/>
    <property type="molecule type" value="Genomic_DNA"/>
</dbReference>
<accession>M5S302</accession>
<organism evidence="1 2">
    <name type="scientific">Rhodopirellula maiorica SM1</name>
    <dbReference type="NCBI Taxonomy" id="1265738"/>
    <lineage>
        <taxon>Bacteria</taxon>
        <taxon>Pseudomonadati</taxon>
        <taxon>Planctomycetota</taxon>
        <taxon>Planctomycetia</taxon>
        <taxon>Pirellulales</taxon>
        <taxon>Pirellulaceae</taxon>
        <taxon>Novipirellula</taxon>
    </lineage>
</organism>
<proteinExistence type="predicted"/>
<comment type="caution">
    <text evidence="1">The sequence shown here is derived from an EMBL/GenBank/DDBJ whole genome shotgun (WGS) entry which is preliminary data.</text>
</comment>
<name>M5S302_9BACT</name>
<gene>
    <name evidence="1" type="ORF">RMSM_02503</name>
</gene>
<dbReference type="Proteomes" id="UP000011991">
    <property type="component" value="Unassembled WGS sequence"/>
</dbReference>
<evidence type="ECO:0000313" key="2">
    <source>
        <dbReference type="Proteomes" id="UP000011991"/>
    </source>
</evidence>
<dbReference type="AlphaFoldDB" id="M5S302"/>